<dbReference type="Gene3D" id="2.160.10.10">
    <property type="entry name" value="Hexapeptide repeat proteins"/>
    <property type="match status" value="1"/>
</dbReference>
<dbReference type="Gene3D" id="1.10.3130.10">
    <property type="entry name" value="serine acetyltransferase, domain 1"/>
    <property type="match status" value="1"/>
</dbReference>
<keyword evidence="7" id="KW-0028">Amino-acid biosynthesis</keyword>
<feature type="region of interest" description="Disordered" evidence="13">
    <location>
        <begin position="155"/>
        <end position="205"/>
    </location>
</feature>
<evidence type="ECO:0000256" key="10">
    <source>
        <dbReference type="ARBA" id="ARBA00023192"/>
    </source>
</evidence>
<dbReference type="InterPro" id="IPR045304">
    <property type="entry name" value="LbH_SAT"/>
</dbReference>
<gene>
    <name evidence="14" type="primary">cysE</name>
    <name evidence="14" type="ORF">HSR121_1607</name>
</gene>
<comment type="similarity">
    <text evidence="3">Belongs to the transferase hexapeptide repeat family.</text>
</comment>
<evidence type="ECO:0000256" key="6">
    <source>
        <dbReference type="ARBA" id="ARBA00022490"/>
    </source>
</evidence>
<dbReference type="Proteomes" id="UP000663525">
    <property type="component" value="Chromosome"/>
</dbReference>
<dbReference type="NCBIfam" id="NF041874">
    <property type="entry name" value="EPS_EpsC"/>
    <property type="match status" value="1"/>
</dbReference>
<evidence type="ECO:0000256" key="9">
    <source>
        <dbReference type="ARBA" id="ARBA00022737"/>
    </source>
</evidence>
<dbReference type="InterPro" id="IPR053376">
    <property type="entry name" value="Serine_acetyltransferase"/>
</dbReference>
<evidence type="ECO:0000313" key="14">
    <source>
        <dbReference type="EMBL" id="QSG05944.1"/>
    </source>
</evidence>
<sequence length="205" mass="21694">MFDRIRDDIRTARAKDPAATDSLEVLLTYPGLHAVWLYRIAHTLHERGYPLIARLLSHLGRFLTGIEIHPAAEIGDRFFIDHGMGTVIGETAEIGDDVLMYHGVTLGGRSMRREKRHPTLEDGVTVGADATLLGDITIGENASVGAGSVVVEDVPPETTVTGNPARPAGDEEVPLTEDVLASGGSPSDGDALLGADCCDDDSGLG</sequence>
<dbReference type="AlphaFoldDB" id="A0A897MZS3"/>
<dbReference type="InterPro" id="IPR011004">
    <property type="entry name" value="Trimer_LpxA-like_sf"/>
</dbReference>
<dbReference type="PROSITE" id="PS00101">
    <property type="entry name" value="HEXAPEP_TRANSFERASES"/>
    <property type="match status" value="1"/>
</dbReference>
<comment type="pathway">
    <text evidence="2">Amino-acid biosynthesis; L-cysteine biosynthesis; L-cysteine from L-serine: step 1/2.</text>
</comment>
<dbReference type="NCBIfam" id="TIGR01172">
    <property type="entry name" value="cysE"/>
    <property type="match status" value="1"/>
</dbReference>
<evidence type="ECO:0000256" key="1">
    <source>
        <dbReference type="ARBA" id="ARBA00004496"/>
    </source>
</evidence>
<dbReference type="InterPro" id="IPR018357">
    <property type="entry name" value="Hexapep_transf_CS"/>
</dbReference>
<dbReference type="EC" id="2.3.1.30" evidence="4"/>
<name>A0A897MZS3_9EURY</name>
<dbReference type="PIRSF" id="PIRSF000441">
    <property type="entry name" value="CysE"/>
    <property type="match status" value="1"/>
</dbReference>
<proteinExistence type="inferred from homology"/>
<keyword evidence="6" id="KW-0963">Cytoplasm</keyword>
<dbReference type="EMBL" id="CP064787">
    <property type="protein sequence ID" value="QSG05944.1"/>
    <property type="molecule type" value="Genomic_DNA"/>
</dbReference>
<dbReference type="FunFam" id="2.160.10.10:FF:000007">
    <property type="entry name" value="Serine acetyltransferase"/>
    <property type="match status" value="1"/>
</dbReference>
<evidence type="ECO:0000256" key="12">
    <source>
        <dbReference type="ARBA" id="ARBA00049486"/>
    </source>
</evidence>
<evidence type="ECO:0000256" key="3">
    <source>
        <dbReference type="ARBA" id="ARBA00007274"/>
    </source>
</evidence>
<dbReference type="InterPro" id="IPR042122">
    <property type="entry name" value="Ser_AcTrfase_N_sf"/>
</dbReference>
<reference evidence="14" key="1">
    <citation type="submission" date="2020-11" db="EMBL/GenBank/DDBJ databases">
        <title>Carbohydrate-dependent, anaerobic sulfur respiration: A novel catabolism in halophilic archaea.</title>
        <authorList>
            <person name="Sorokin D.Y."/>
            <person name="Messina E."/>
            <person name="Smedile F."/>
            <person name="La Cono V."/>
            <person name="Hallsworth J.E."/>
            <person name="Yakimov M.M."/>
        </authorList>
    </citation>
    <scope>NUCLEOTIDE SEQUENCE</scope>
    <source>
        <strain evidence="14">HSR12-1</strain>
    </source>
</reference>
<comment type="subcellular location">
    <subcellularLocation>
        <location evidence="1">Cytoplasm</location>
    </subcellularLocation>
</comment>
<dbReference type="InterPro" id="IPR005881">
    <property type="entry name" value="Ser_O-AcTrfase"/>
</dbReference>
<comment type="catalytic activity">
    <reaction evidence="12">
        <text>L-serine + acetyl-CoA = O-acetyl-L-serine + CoA</text>
        <dbReference type="Rhea" id="RHEA:24560"/>
        <dbReference type="ChEBI" id="CHEBI:33384"/>
        <dbReference type="ChEBI" id="CHEBI:57287"/>
        <dbReference type="ChEBI" id="CHEBI:57288"/>
        <dbReference type="ChEBI" id="CHEBI:58340"/>
        <dbReference type="EC" id="2.3.1.30"/>
    </reaction>
</comment>
<keyword evidence="8 14" id="KW-0808">Transferase</keyword>
<keyword evidence="9" id="KW-0677">Repeat</keyword>
<accession>A0A897MZS3</accession>
<evidence type="ECO:0000256" key="7">
    <source>
        <dbReference type="ARBA" id="ARBA00022605"/>
    </source>
</evidence>
<evidence type="ECO:0000256" key="11">
    <source>
        <dbReference type="ARBA" id="ARBA00023315"/>
    </source>
</evidence>
<evidence type="ECO:0000313" key="15">
    <source>
        <dbReference type="Proteomes" id="UP000663525"/>
    </source>
</evidence>
<evidence type="ECO:0000256" key="8">
    <source>
        <dbReference type="ARBA" id="ARBA00022679"/>
    </source>
</evidence>
<dbReference type="Pfam" id="PF00132">
    <property type="entry name" value="Hexapep"/>
    <property type="match status" value="1"/>
</dbReference>
<dbReference type="SUPFAM" id="SSF51161">
    <property type="entry name" value="Trimeric LpxA-like enzymes"/>
    <property type="match status" value="1"/>
</dbReference>
<keyword evidence="11" id="KW-0012">Acyltransferase</keyword>
<dbReference type="CDD" id="cd03354">
    <property type="entry name" value="LbH_SAT"/>
    <property type="match status" value="1"/>
</dbReference>
<evidence type="ECO:0000256" key="4">
    <source>
        <dbReference type="ARBA" id="ARBA00013266"/>
    </source>
</evidence>
<evidence type="ECO:0000256" key="5">
    <source>
        <dbReference type="ARBA" id="ARBA00018522"/>
    </source>
</evidence>
<organism evidence="14 15">
    <name type="scientific">Halapricum desulfuricans</name>
    <dbReference type="NCBI Taxonomy" id="2841257"/>
    <lineage>
        <taxon>Archaea</taxon>
        <taxon>Methanobacteriati</taxon>
        <taxon>Methanobacteriota</taxon>
        <taxon>Stenosarchaea group</taxon>
        <taxon>Halobacteria</taxon>
        <taxon>Halobacteriales</taxon>
        <taxon>Haloarculaceae</taxon>
        <taxon>Halapricum</taxon>
    </lineage>
</organism>
<dbReference type="GO" id="GO:0005737">
    <property type="term" value="C:cytoplasm"/>
    <property type="evidence" value="ECO:0007669"/>
    <property type="project" value="UniProtKB-SubCell"/>
</dbReference>
<evidence type="ECO:0000256" key="13">
    <source>
        <dbReference type="SAM" id="MobiDB-lite"/>
    </source>
</evidence>
<dbReference type="GO" id="GO:0006535">
    <property type="term" value="P:cysteine biosynthetic process from serine"/>
    <property type="evidence" value="ECO:0007669"/>
    <property type="project" value="InterPro"/>
</dbReference>
<keyword evidence="10" id="KW-0198">Cysteine biosynthesis</keyword>
<dbReference type="GeneID" id="68855199"/>
<dbReference type="GO" id="GO:0009001">
    <property type="term" value="F:serine O-acetyltransferase activity"/>
    <property type="evidence" value="ECO:0007669"/>
    <property type="project" value="UniProtKB-EC"/>
</dbReference>
<protein>
    <recommendedName>
        <fullName evidence="5">Serine acetyltransferase</fullName>
        <ecNumber evidence="4">2.3.1.30</ecNumber>
    </recommendedName>
</protein>
<dbReference type="RefSeq" id="WP_229112292.1">
    <property type="nucleotide sequence ID" value="NZ_CP064787.1"/>
</dbReference>
<dbReference type="FunFam" id="1.10.3130.10:FF:000003">
    <property type="entry name" value="Serine acetyltransferase"/>
    <property type="match status" value="1"/>
</dbReference>
<dbReference type="PANTHER" id="PTHR42811">
    <property type="entry name" value="SERINE ACETYLTRANSFERASE"/>
    <property type="match status" value="1"/>
</dbReference>
<evidence type="ECO:0000256" key="2">
    <source>
        <dbReference type="ARBA" id="ARBA00004876"/>
    </source>
</evidence>
<dbReference type="InterPro" id="IPR001451">
    <property type="entry name" value="Hexapep"/>
</dbReference>